<protein>
    <submittedName>
        <fullName evidence="1">Uncharacterized protein</fullName>
    </submittedName>
</protein>
<name>A0A9P0P5C9_ACAOB</name>
<dbReference type="EMBL" id="CAKOFQ010006730">
    <property type="protein sequence ID" value="CAH1966030.1"/>
    <property type="molecule type" value="Genomic_DNA"/>
</dbReference>
<dbReference type="AlphaFoldDB" id="A0A9P0P5C9"/>
<sequence length="38" mass="4385">YVDANIPQKRSAWNLSYFQRQSHASSDTSSFFLLQSGF</sequence>
<dbReference type="Proteomes" id="UP001152888">
    <property type="component" value="Unassembled WGS sequence"/>
</dbReference>
<comment type="caution">
    <text evidence="1">The sequence shown here is derived from an EMBL/GenBank/DDBJ whole genome shotgun (WGS) entry which is preliminary data.</text>
</comment>
<accession>A0A9P0P5C9</accession>
<gene>
    <name evidence="1" type="ORF">ACAOBT_LOCUS6627</name>
</gene>
<evidence type="ECO:0000313" key="2">
    <source>
        <dbReference type="Proteomes" id="UP001152888"/>
    </source>
</evidence>
<reference evidence="1" key="1">
    <citation type="submission" date="2022-03" db="EMBL/GenBank/DDBJ databases">
        <authorList>
            <person name="Sayadi A."/>
        </authorList>
    </citation>
    <scope>NUCLEOTIDE SEQUENCE</scope>
</reference>
<feature type="non-terminal residue" evidence="1">
    <location>
        <position position="1"/>
    </location>
</feature>
<keyword evidence="2" id="KW-1185">Reference proteome</keyword>
<organism evidence="1 2">
    <name type="scientific">Acanthoscelides obtectus</name>
    <name type="common">Bean weevil</name>
    <name type="synonym">Bruchus obtectus</name>
    <dbReference type="NCBI Taxonomy" id="200917"/>
    <lineage>
        <taxon>Eukaryota</taxon>
        <taxon>Metazoa</taxon>
        <taxon>Ecdysozoa</taxon>
        <taxon>Arthropoda</taxon>
        <taxon>Hexapoda</taxon>
        <taxon>Insecta</taxon>
        <taxon>Pterygota</taxon>
        <taxon>Neoptera</taxon>
        <taxon>Endopterygota</taxon>
        <taxon>Coleoptera</taxon>
        <taxon>Polyphaga</taxon>
        <taxon>Cucujiformia</taxon>
        <taxon>Chrysomeloidea</taxon>
        <taxon>Chrysomelidae</taxon>
        <taxon>Bruchinae</taxon>
        <taxon>Bruchini</taxon>
        <taxon>Acanthoscelides</taxon>
    </lineage>
</organism>
<evidence type="ECO:0000313" key="1">
    <source>
        <dbReference type="EMBL" id="CAH1966030.1"/>
    </source>
</evidence>
<proteinExistence type="predicted"/>